<dbReference type="HOGENOM" id="CLU_1507995_0_0_5"/>
<reference evidence="1" key="1">
    <citation type="submission" date="2008-01" db="EMBL/GenBank/DDBJ databases">
        <title>Complete sequence of chromosome of Caulobacter sp. K31.</title>
        <authorList>
            <consortium name="US DOE Joint Genome Institute"/>
            <person name="Copeland A."/>
            <person name="Lucas S."/>
            <person name="Lapidus A."/>
            <person name="Barry K."/>
            <person name="Glavina del Rio T."/>
            <person name="Dalin E."/>
            <person name="Tice H."/>
            <person name="Pitluck S."/>
            <person name="Bruce D."/>
            <person name="Goodwin L."/>
            <person name="Thompson L.S."/>
            <person name="Brettin T."/>
            <person name="Detter J.C."/>
            <person name="Han C."/>
            <person name="Schmutz J."/>
            <person name="Larimer F."/>
            <person name="Land M."/>
            <person name="Hauser L."/>
            <person name="Kyrpides N."/>
            <person name="Kim E."/>
            <person name="Stephens C."/>
            <person name="Richardson P."/>
        </authorList>
    </citation>
    <scope>NUCLEOTIDE SEQUENCE [LARGE SCALE GENOMIC DNA]</scope>
    <source>
        <strain evidence="1">K31</strain>
    </source>
</reference>
<organism evidence="1">
    <name type="scientific">Caulobacter sp. (strain K31)</name>
    <dbReference type="NCBI Taxonomy" id="366602"/>
    <lineage>
        <taxon>Bacteria</taxon>
        <taxon>Pseudomonadati</taxon>
        <taxon>Pseudomonadota</taxon>
        <taxon>Alphaproteobacteria</taxon>
        <taxon>Caulobacterales</taxon>
        <taxon>Caulobacteraceae</taxon>
        <taxon>Caulobacter</taxon>
    </lineage>
</organism>
<dbReference type="EMBL" id="CP000927">
    <property type="protein sequence ID" value="ABZ72628.1"/>
    <property type="molecule type" value="Genomic_DNA"/>
</dbReference>
<proteinExistence type="predicted"/>
<evidence type="ECO:0000313" key="1">
    <source>
        <dbReference type="EMBL" id="ABZ72628.1"/>
    </source>
</evidence>
<sequence length="178" mass="18726">MTIPTTGSFTSETVRAEWGYGLPYNSENLRATLGWGAFNSDQIRGLSSYDPNADGISWPNAYDSNFGTAGAASSGTVTGINAAISVTVAISSPCTVRKRMYLSCGGTVIADTTTGSSWTFNVTNGQTISISFGCTQQYSPKQLNTLWQGTCTITNNTTGGSMGSFDFNILAEAEDPGF</sequence>
<name>B0T647_CAUSK</name>
<protein>
    <submittedName>
        <fullName evidence="1">Uncharacterized protein</fullName>
    </submittedName>
</protein>
<accession>B0T647</accession>
<dbReference type="STRING" id="366602.Caul_3501"/>
<dbReference type="KEGG" id="cak:Caul_3501"/>
<dbReference type="OrthoDB" id="9135862at2"/>
<dbReference type="AlphaFoldDB" id="B0T647"/>
<gene>
    <name evidence="1" type="ordered locus">Caul_3501</name>
</gene>